<dbReference type="EMBL" id="GBXM01044190">
    <property type="protein sequence ID" value="JAH64387.1"/>
    <property type="molecule type" value="Transcribed_RNA"/>
</dbReference>
<evidence type="ECO:0000313" key="1">
    <source>
        <dbReference type="EMBL" id="JAH64387.1"/>
    </source>
</evidence>
<reference evidence="1" key="2">
    <citation type="journal article" date="2015" name="Fish Shellfish Immunol.">
        <title>Early steps in the European eel (Anguilla anguilla)-Vibrio vulnificus interaction in the gills: Role of the RtxA13 toxin.</title>
        <authorList>
            <person name="Callol A."/>
            <person name="Pajuelo D."/>
            <person name="Ebbesson L."/>
            <person name="Teles M."/>
            <person name="MacKenzie S."/>
            <person name="Amaro C."/>
        </authorList>
    </citation>
    <scope>NUCLEOTIDE SEQUENCE</scope>
</reference>
<reference evidence="1" key="1">
    <citation type="submission" date="2014-11" db="EMBL/GenBank/DDBJ databases">
        <authorList>
            <person name="Amaro Gonzalez C."/>
        </authorList>
    </citation>
    <scope>NUCLEOTIDE SEQUENCE</scope>
</reference>
<protein>
    <submittedName>
        <fullName evidence="1">Uncharacterized protein</fullName>
    </submittedName>
</protein>
<dbReference type="AlphaFoldDB" id="A0A0E9UF72"/>
<name>A0A0E9UF72_ANGAN</name>
<sequence length="35" mass="4055">MSLLNIGLPASETDRFWVLYWAPALLLELKARPLR</sequence>
<organism evidence="1">
    <name type="scientific">Anguilla anguilla</name>
    <name type="common">European freshwater eel</name>
    <name type="synonym">Muraena anguilla</name>
    <dbReference type="NCBI Taxonomy" id="7936"/>
    <lineage>
        <taxon>Eukaryota</taxon>
        <taxon>Metazoa</taxon>
        <taxon>Chordata</taxon>
        <taxon>Craniata</taxon>
        <taxon>Vertebrata</taxon>
        <taxon>Euteleostomi</taxon>
        <taxon>Actinopterygii</taxon>
        <taxon>Neopterygii</taxon>
        <taxon>Teleostei</taxon>
        <taxon>Anguilliformes</taxon>
        <taxon>Anguillidae</taxon>
        <taxon>Anguilla</taxon>
    </lineage>
</organism>
<accession>A0A0E9UF72</accession>
<proteinExistence type="predicted"/>